<feature type="signal peptide" evidence="1">
    <location>
        <begin position="1"/>
        <end position="27"/>
    </location>
</feature>
<reference evidence="2 3" key="1">
    <citation type="submission" date="2009-02" db="EMBL/GenBank/DDBJ databases">
        <title>Annotation of Streptomyces hygroscopicus strain ATCC 53653.</title>
        <authorList>
            <consortium name="The Broad Institute Genome Sequencing Platform"/>
            <consortium name="Broad Institute Microbial Sequencing Center"/>
            <person name="Fischbach M."/>
            <person name="Godfrey P."/>
            <person name="Ward D."/>
            <person name="Young S."/>
            <person name="Zeng Q."/>
            <person name="Koehrsen M."/>
            <person name="Alvarado L."/>
            <person name="Berlin A.M."/>
            <person name="Bochicchio J."/>
            <person name="Borenstein D."/>
            <person name="Chapman S.B."/>
            <person name="Chen Z."/>
            <person name="Engels R."/>
            <person name="Freedman E."/>
            <person name="Gellesch M."/>
            <person name="Goldberg J."/>
            <person name="Griggs A."/>
            <person name="Gujja S."/>
            <person name="Heilman E.R."/>
            <person name="Heiman D.I."/>
            <person name="Hepburn T.A."/>
            <person name="Howarth C."/>
            <person name="Jen D."/>
            <person name="Larson L."/>
            <person name="Lewis B."/>
            <person name="Mehta T."/>
            <person name="Park D."/>
            <person name="Pearson M."/>
            <person name="Richards J."/>
            <person name="Roberts A."/>
            <person name="Saif S."/>
            <person name="Shea T.D."/>
            <person name="Shenoy N."/>
            <person name="Sisk P."/>
            <person name="Stolte C."/>
            <person name="Sykes S.N."/>
            <person name="Thomson T."/>
            <person name="Walk T."/>
            <person name="White J."/>
            <person name="Yandava C."/>
            <person name="Straight P."/>
            <person name="Clardy J."/>
            <person name="Hung D."/>
            <person name="Kolter R."/>
            <person name="Mekalanos J."/>
            <person name="Walker S."/>
            <person name="Walsh C.T."/>
            <person name="Wieland-Brown L.C."/>
            <person name="Haas B."/>
            <person name="Nusbaum C."/>
            <person name="Birren B."/>
        </authorList>
    </citation>
    <scope>NUCLEOTIDE SEQUENCE [LARGE SCALE GENOMIC DNA]</scope>
    <source>
        <strain evidence="2 3">ATCC 53653</strain>
    </source>
</reference>
<feature type="chain" id="PRO_5039000987" description="Secreted protein" evidence="1">
    <location>
        <begin position="28"/>
        <end position="126"/>
    </location>
</feature>
<dbReference type="RefSeq" id="WP_009717209.1">
    <property type="nucleotide sequence ID" value="NZ_GG657754.1"/>
</dbReference>
<proteinExistence type="predicted"/>
<dbReference type="Proteomes" id="UP000003963">
    <property type="component" value="Unassembled WGS sequence"/>
</dbReference>
<keyword evidence="1" id="KW-0732">Signal</keyword>
<name>D9WGL7_9ACTN</name>
<evidence type="ECO:0000313" key="2">
    <source>
        <dbReference type="EMBL" id="EFL25405.1"/>
    </source>
</evidence>
<sequence>MRKSLRRALIAAPVAAASLGLVLTVGAGTSAADMHATNVSETYSQGSVTYNAATDTIKVKDLKADGRTFAISVFGPAADGVNVCKVGGKGKSKTCDYNFDEGRLNALVFLERGNQHWDVDKFQFRA</sequence>
<evidence type="ECO:0008006" key="4">
    <source>
        <dbReference type="Google" id="ProtNLM"/>
    </source>
</evidence>
<evidence type="ECO:0000313" key="3">
    <source>
        <dbReference type="Proteomes" id="UP000003963"/>
    </source>
</evidence>
<dbReference type="AlphaFoldDB" id="D9WGL7"/>
<dbReference type="OrthoDB" id="4333561at2"/>
<dbReference type="HOGENOM" id="CLU_1980322_0_0_11"/>
<accession>D9WGL7</accession>
<keyword evidence="3" id="KW-1185">Reference proteome</keyword>
<protein>
    <recommendedName>
        <fullName evidence="4">Secreted protein</fullName>
    </recommendedName>
</protein>
<dbReference type="EMBL" id="GG657754">
    <property type="protein sequence ID" value="EFL25405.1"/>
    <property type="molecule type" value="Genomic_DNA"/>
</dbReference>
<evidence type="ECO:0000256" key="1">
    <source>
        <dbReference type="SAM" id="SignalP"/>
    </source>
</evidence>
<organism evidence="2 3">
    <name type="scientific">Streptomyces himastatinicus ATCC 53653</name>
    <dbReference type="NCBI Taxonomy" id="457427"/>
    <lineage>
        <taxon>Bacteria</taxon>
        <taxon>Bacillati</taxon>
        <taxon>Actinomycetota</taxon>
        <taxon>Actinomycetes</taxon>
        <taxon>Kitasatosporales</taxon>
        <taxon>Streptomycetaceae</taxon>
        <taxon>Streptomyces</taxon>
        <taxon>Streptomyces violaceusniger group</taxon>
    </lineage>
</organism>
<dbReference type="STRING" id="457427.SSOG_05119"/>
<gene>
    <name evidence="2" type="ORF">SSOG_05119</name>
</gene>